<evidence type="ECO:0000313" key="1">
    <source>
        <dbReference type="EMBL" id="QNS03030.1"/>
    </source>
</evidence>
<protein>
    <recommendedName>
        <fullName evidence="3">Panthothenate synthetase</fullName>
    </recommendedName>
</protein>
<dbReference type="EMBL" id="CP061281">
    <property type="protein sequence ID" value="QNS03030.1"/>
    <property type="molecule type" value="Genomic_DNA"/>
</dbReference>
<dbReference type="Proteomes" id="UP000516428">
    <property type="component" value="Chromosome"/>
</dbReference>
<proteinExistence type="predicted"/>
<reference evidence="1 2" key="1">
    <citation type="submission" date="2020-09" db="EMBL/GenBank/DDBJ databases">
        <title>A novel species.</title>
        <authorList>
            <person name="Gao J."/>
        </authorList>
    </citation>
    <scope>NUCLEOTIDE SEQUENCE [LARGE SCALE GENOMIC DNA]</scope>
    <source>
        <strain evidence="1 2">CRXT-Y-14</strain>
    </source>
</reference>
<accession>A0A7H1B2S5</accession>
<name>A0A7H1B2S5_9ACTN</name>
<evidence type="ECO:0000313" key="2">
    <source>
        <dbReference type="Proteomes" id="UP000516428"/>
    </source>
</evidence>
<evidence type="ECO:0008006" key="3">
    <source>
        <dbReference type="Google" id="ProtNLM"/>
    </source>
</evidence>
<dbReference type="KEGG" id="sxn:IAG42_04920"/>
<keyword evidence="2" id="KW-1185">Reference proteome</keyword>
<sequence length="97" mass="10763">MRVMLTVQMDTERANKAITDNKLPEIMKSALERLAPESAYFGAKDGVRTAFLVFDLKELSDIPVICEPFFQEMGAKVNIIPVMSQEDLQAGLSKRGG</sequence>
<dbReference type="AlphaFoldDB" id="A0A7H1B2S5"/>
<organism evidence="1 2">
    <name type="scientific">Streptomyces xanthii</name>
    <dbReference type="NCBI Taxonomy" id="2768069"/>
    <lineage>
        <taxon>Bacteria</taxon>
        <taxon>Bacillati</taxon>
        <taxon>Actinomycetota</taxon>
        <taxon>Actinomycetes</taxon>
        <taxon>Kitasatosporales</taxon>
        <taxon>Streptomycetaceae</taxon>
        <taxon>Streptomyces</taxon>
    </lineage>
</organism>
<gene>
    <name evidence="1" type="ORF">IAG42_04920</name>
</gene>